<organism evidence="3 4">
    <name type="scientific">Armillaria luteobubalina</name>
    <dbReference type="NCBI Taxonomy" id="153913"/>
    <lineage>
        <taxon>Eukaryota</taxon>
        <taxon>Fungi</taxon>
        <taxon>Dikarya</taxon>
        <taxon>Basidiomycota</taxon>
        <taxon>Agaricomycotina</taxon>
        <taxon>Agaricomycetes</taxon>
        <taxon>Agaricomycetidae</taxon>
        <taxon>Agaricales</taxon>
        <taxon>Marasmiineae</taxon>
        <taxon>Physalacriaceae</taxon>
        <taxon>Armillaria</taxon>
    </lineage>
</organism>
<evidence type="ECO:0000313" key="4">
    <source>
        <dbReference type="Proteomes" id="UP001175228"/>
    </source>
</evidence>
<name>A0AA39PZI7_9AGAR</name>
<keyword evidence="2" id="KW-0472">Membrane</keyword>
<sequence length="164" mass="18423">MHQKTSIIIGAVIGSLVSLLIIFGGGTFLFIRKRRRLRDRNLKYRPTPNLKVMPELPPHFPPVRNKIREIINPMLAGGVAPGVENRSQETVEQSPTEDEGDRRDIIGTPLHVDNSGSQYTQQEDADLDVVAEVARLRTQVQQIIVERDAERLRGFTSDAQPAYT</sequence>
<keyword evidence="2" id="KW-1133">Transmembrane helix</keyword>
<dbReference type="Proteomes" id="UP001175228">
    <property type="component" value="Unassembled WGS sequence"/>
</dbReference>
<protein>
    <submittedName>
        <fullName evidence="3">Uncharacterized protein</fullName>
    </submittedName>
</protein>
<dbReference type="AlphaFoldDB" id="A0AA39PZI7"/>
<reference evidence="3" key="1">
    <citation type="submission" date="2023-06" db="EMBL/GenBank/DDBJ databases">
        <authorList>
            <consortium name="Lawrence Berkeley National Laboratory"/>
            <person name="Ahrendt S."/>
            <person name="Sahu N."/>
            <person name="Indic B."/>
            <person name="Wong-Bajracharya J."/>
            <person name="Merenyi Z."/>
            <person name="Ke H.-M."/>
            <person name="Monk M."/>
            <person name="Kocsube S."/>
            <person name="Drula E."/>
            <person name="Lipzen A."/>
            <person name="Balint B."/>
            <person name="Henrissat B."/>
            <person name="Andreopoulos B."/>
            <person name="Martin F.M."/>
            <person name="Harder C.B."/>
            <person name="Rigling D."/>
            <person name="Ford K.L."/>
            <person name="Foster G.D."/>
            <person name="Pangilinan J."/>
            <person name="Papanicolaou A."/>
            <person name="Barry K."/>
            <person name="LaButti K."/>
            <person name="Viragh M."/>
            <person name="Koriabine M."/>
            <person name="Yan M."/>
            <person name="Riley R."/>
            <person name="Champramary S."/>
            <person name="Plett K.L."/>
            <person name="Tsai I.J."/>
            <person name="Slot J."/>
            <person name="Sipos G."/>
            <person name="Plett J."/>
            <person name="Nagy L.G."/>
            <person name="Grigoriev I.V."/>
        </authorList>
    </citation>
    <scope>NUCLEOTIDE SEQUENCE</scope>
    <source>
        <strain evidence="3">HWK02</strain>
    </source>
</reference>
<feature type="transmembrane region" description="Helical" evidence="2">
    <location>
        <begin position="6"/>
        <end position="31"/>
    </location>
</feature>
<evidence type="ECO:0000256" key="2">
    <source>
        <dbReference type="SAM" id="Phobius"/>
    </source>
</evidence>
<keyword evidence="2" id="KW-0812">Transmembrane</keyword>
<feature type="region of interest" description="Disordered" evidence="1">
    <location>
        <begin position="78"/>
        <end position="121"/>
    </location>
</feature>
<comment type="caution">
    <text evidence="3">The sequence shown here is derived from an EMBL/GenBank/DDBJ whole genome shotgun (WGS) entry which is preliminary data.</text>
</comment>
<dbReference type="EMBL" id="JAUEPU010000028">
    <property type="protein sequence ID" value="KAK0492621.1"/>
    <property type="molecule type" value="Genomic_DNA"/>
</dbReference>
<proteinExistence type="predicted"/>
<keyword evidence="4" id="KW-1185">Reference proteome</keyword>
<gene>
    <name evidence="3" type="ORF">EDD18DRAFT_449073</name>
</gene>
<evidence type="ECO:0000313" key="3">
    <source>
        <dbReference type="EMBL" id="KAK0492621.1"/>
    </source>
</evidence>
<evidence type="ECO:0000256" key="1">
    <source>
        <dbReference type="SAM" id="MobiDB-lite"/>
    </source>
</evidence>
<accession>A0AA39PZI7</accession>